<feature type="compositionally biased region" description="Low complexity" evidence="1">
    <location>
        <begin position="36"/>
        <end position="52"/>
    </location>
</feature>
<dbReference type="Pfam" id="PF14032">
    <property type="entry name" value="PknH_C"/>
    <property type="match status" value="1"/>
</dbReference>
<organism evidence="4 5">
    <name type="scientific">Kitasatospora cheerisanensis KCTC 2395</name>
    <dbReference type="NCBI Taxonomy" id="1348663"/>
    <lineage>
        <taxon>Bacteria</taxon>
        <taxon>Bacillati</taxon>
        <taxon>Actinomycetota</taxon>
        <taxon>Actinomycetes</taxon>
        <taxon>Kitasatosporales</taxon>
        <taxon>Streptomycetaceae</taxon>
        <taxon>Kitasatospora</taxon>
    </lineage>
</organism>
<keyword evidence="2" id="KW-0472">Membrane</keyword>
<keyword evidence="2" id="KW-0812">Transmembrane</keyword>
<feature type="compositionally biased region" description="Low complexity" evidence="1">
    <location>
        <begin position="78"/>
        <end position="91"/>
    </location>
</feature>
<protein>
    <recommendedName>
        <fullName evidence="3">PknH-like extracellular domain-containing protein</fullName>
    </recommendedName>
</protein>
<reference evidence="4 5" key="1">
    <citation type="submission" date="2014-05" db="EMBL/GenBank/DDBJ databases">
        <title>Draft Genome Sequence of Kitasatospora cheerisanensis KCTC 2395.</title>
        <authorList>
            <person name="Nam D.H."/>
        </authorList>
    </citation>
    <scope>NUCLEOTIDE SEQUENCE [LARGE SCALE GENOMIC DNA]</scope>
    <source>
        <strain evidence="4 5">KCTC 2395</strain>
    </source>
</reference>
<feature type="domain" description="PknH-like extracellular" evidence="3">
    <location>
        <begin position="133"/>
        <end position="315"/>
    </location>
</feature>
<keyword evidence="2" id="KW-1133">Transmembrane helix</keyword>
<evidence type="ECO:0000256" key="2">
    <source>
        <dbReference type="SAM" id="Phobius"/>
    </source>
</evidence>
<name>A0A066Z1Y6_9ACTN</name>
<dbReference type="PATRIC" id="fig|1348663.4.peg.403"/>
<dbReference type="EMBL" id="JNBY01000015">
    <property type="protein sequence ID" value="KDN87783.1"/>
    <property type="molecule type" value="Genomic_DNA"/>
</dbReference>
<dbReference type="OrthoDB" id="4761399at2"/>
<evidence type="ECO:0000259" key="3">
    <source>
        <dbReference type="Pfam" id="PF14032"/>
    </source>
</evidence>
<keyword evidence="5" id="KW-1185">Reference proteome</keyword>
<dbReference type="InterPro" id="IPR026954">
    <property type="entry name" value="PknH-like_Extracell"/>
</dbReference>
<dbReference type="AlphaFoldDB" id="A0A066Z1Y6"/>
<dbReference type="Proteomes" id="UP000027178">
    <property type="component" value="Unassembled WGS sequence"/>
</dbReference>
<proteinExistence type="predicted"/>
<evidence type="ECO:0000313" key="5">
    <source>
        <dbReference type="Proteomes" id="UP000027178"/>
    </source>
</evidence>
<accession>A0A066Z1Y6</accession>
<evidence type="ECO:0000256" key="1">
    <source>
        <dbReference type="SAM" id="MobiDB-lite"/>
    </source>
</evidence>
<feature type="compositionally biased region" description="Pro residues" evidence="1">
    <location>
        <begin position="67"/>
        <end position="77"/>
    </location>
</feature>
<dbReference type="eggNOG" id="ENOG5033XMC">
    <property type="taxonomic scope" value="Bacteria"/>
</dbReference>
<evidence type="ECO:0000313" key="4">
    <source>
        <dbReference type="EMBL" id="KDN87783.1"/>
    </source>
</evidence>
<gene>
    <name evidence="4" type="ORF">KCH_04300</name>
</gene>
<dbReference type="InterPro" id="IPR038232">
    <property type="entry name" value="PknH-like_Extracell_sf"/>
</dbReference>
<sequence length="318" mass="31615">MTKHYWNQDPAAPAPPTWQQTPRAVPPRLGPGGGTATAPAAPAAVPAAAAPATAPPAPATPAGPSGPGTPPPTPPVASAPASATPSGARATRRGTGVLRHWRLLVAAVLPCLVLIGVGWWLWPEQPTGIPPHVAAGTVQADLLGADSVSRLAGTTVVAGSQSGRPHAALNAAPSDCAVAAGPTTQSVYGPAWKAFLSATYQDAGGSGAYSVNQTLGVFPDADTAGTALQRLTDGLARCSSATVTDQAGRSSKWTYTARPATESAVVWAAAQDGAGDWACFHQARVKGASLLQVAVCQAGDGASTASKLADELAGKVTG</sequence>
<dbReference type="Gene3D" id="3.40.1000.70">
    <property type="entry name" value="PknH-like extracellular domain"/>
    <property type="match status" value="1"/>
</dbReference>
<comment type="caution">
    <text evidence="4">The sequence shown here is derived from an EMBL/GenBank/DDBJ whole genome shotgun (WGS) entry which is preliminary data.</text>
</comment>
<feature type="region of interest" description="Disordered" evidence="1">
    <location>
        <begin position="1"/>
        <end position="91"/>
    </location>
</feature>
<feature type="transmembrane region" description="Helical" evidence="2">
    <location>
        <begin position="101"/>
        <end position="122"/>
    </location>
</feature>
<dbReference type="HOGENOM" id="CLU_873702_0_0_11"/>